<gene>
    <name evidence="5" type="ordered locus">Runsl_0531</name>
</gene>
<keyword evidence="3" id="KW-0804">Transcription</keyword>
<dbReference type="AlphaFoldDB" id="A0A7U3ZGZ1"/>
<feature type="domain" description="HTH araC/xylS-type" evidence="4">
    <location>
        <begin position="192"/>
        <end position="290"/>
    </location>
</feature>
<proteinExistence type="predicted"/>
<dbReference type="PROSITE" id="PS01124">
    <property type="entry name" value="HTH_ARAC_FAMILY_2"/>
    <property type="match status" value="1"/>
</dbReference>
<dbReference type="GO" id="GO:0003700">
    <property type="term" value="F:DNA-binding transcription factor activity"/>
    <property type="evidence" value="ECO:0007669"/>
    <property type="project" value="InterPro"/>
</dbReference>
<evidence type="ECO:0000256" key="2">
    <source>
        <dbReference type="ARBA" id="ARBA00023125"/>
    </source>
</evidence>
<evidence type="ECO:0000256" key="3">
    <source>
        <dbReference type="ARBA" id="ARBA00023163"/>
    </source>
</evidence>
<dbReference type="PANTHER" id="PTHR43280">
    <property type="entry name" value="ARAC-FAMILY TRANSCRIPTIONAL REGULATOR"/>
    <property type="match status" value="1"/>
</dbReference>
<dbReference type="GO" id="GO:0043565">
    <property type="term" value="F:sequence-specific DNA binding"/>
    <property type="evidence" value="ECO:0007669"/>
    <property type="project" value="InterPro"/>
</dbReference>
<keyword evidence="6" id="KW-1185">Reference proteome</keyword>
<dbReference type="Gene3D" id="1.10.10.60">
    <property type="entry name" value="Homeodomain-like"/>
    <property type="match status" value="1"/>
</dbReference>
<dbReference type="Proteomes" id="UP000000493">
    <property type="component" value="Chromosome"/>
</dbReference>
<name>A0A7U3ZGZ1_RUNSL</name>
<organism evidence="5 6">
    <name type="scientific">Runella slithyformis (strain ATCC 29530 / DSM 19594 / LMG 11500 / NCIMB 11436 / LSU 4)</name>
    <dbReference type="NCBI Taxonomy" id="761193"/>
    <lineage>
        <taxon>Bacteria</taxon>
        <taxon>Pseudomonadati</taxon>
        <taxon>Bacteroidota</taxon>
        <taxon>Cytophagia</taxon>
        <taxon>Cytophagales</taxon>
        <taxon>Spirosomataceae</taxon>
        <taxon>Runella</taxon>
    </lineage>
</organism>
<dbReference type="PANTHER" id="PTHR43280:SF32">
    <property type="entry name" value="TRANSCRIPTIONAL REGULATORY PROTEIN"/>
    <property type="match status" value="1"/>
</dbReference>
<dbReference type="PRINTS" id="PR00032">
    <property type="entry name" value="HTHARAC"/>
</dbReference>
<reference evidence="5 6" key="2">
    <citation type="journal article" date="2012" name="Stand. Genomic Sci.">
        <title>Complete genome sequence of the aquatic bacterium Runella slithyformis type strain (LSU 4(T)).</title>
        <authorList>
            <person name="Copeland A."/>
            <person name="Zhang X."/>
            <person name="Misra M."/>
            <person name="Lapidus A."/>
            <person name="Nolan M."/>
            <person name="Lucas S."/>
            <person name="Deshpande S."/>
            <person name="Cheng J.F."/>
            <person name="Tapia R."/>
            <person name="Goodwin L.A."/>
            <person name="Pitluck S."/>
            <person name="Liolios K."/>
            <person name="Pagani I."/>
            <person name="Ivanova N."/>
            <person name="Mikhailova N."/>
            <person name="Pati A."/>
            <person name="Chen A."/>
            <person name="Palaniappan K."/>
            <person name="Land M."/>
            <person name="Hauser L."/>
            <person name="Pan C."/>
            <person name="Jeffries C.D."/>
            <person name="Detter J.C."/>
            <person name="Brambilla E.M."/>
            <person name="Rohde M."/>
            <person name="Djao O.D."/>
            <person name="Goker M."/>
            <person name="Sikorski J."/>
            <person name="Tindall B.J."/>
            <person name="Woyke T."/>
            <person name="Bristow J."/>
            <person name="Eisen J.A."/>
            <person name="Markowitz V."/>
            <person name="Hugenholtz P."/>
            <person name="Kyrpides N.C."/>
            <person name="Klenk H.P."/>
            <person name="Mavromatis K."/>
        </authorList>
    </citation>
    <scope>NUCLEOTIDE SEQUENCE [LARGE SCALE GENOMIC DNA]</scope>
    <source>
        <strain evidence="6">ATCC 29530 / DSM 19594 / LMG 11500 / NCIMB 11436 / LSU 4</strain>
    </source>
</reference>
<dbReference type="InterPro" id="IPR047264">
    <property type="entry name" value="Cupin_HpaA-like_N"/>
</dbReference>
<dbReference type="InterPro" id="IPR003313">
    <property type="entry name" value="AraC-bd"/>
</dbReference>
<dbReference type="InterPro" id="IPR020449">
    <property type="entry name" value="Tscrpt_reg_AraC-type_HTH"/>
</dbReference>
<sequence>MNKTLVNYKGLYGDHQHPLLPNFIHYEALETRSKMYDWEINQHLHTDLYQIFIISSGEGVLVSEQHEIELNAPCIITIPSHTLHGFTFQPSVCGEVITFSESFLESLFKNSPSVLLELNHLKHLSFEKEPTVFGNILLLKNQIIRELYEENLEKQTVLQSLFHVFFISLYRFSLSLKNPIAPSDNRTLRYFQNFQKSIRRSLQESKPIHEYAKELNITTVHLNRICRSLVQKSALQIVHEHLINEAKKYLLNTTYTISEVSYFLNFKDPAYFTRLFKKTTGVSPSEFRKN</sequence>
<evidence type="ECO:0000313" key="6">
    <source>
        <dbReference type="Proteomes" id="UP000000493"/>
    </source>
</evidence>
<keyword evidence="2" id="KW-0238">DNA-binding</keyword>
<protein>
    <submittedName>
        <fullName evidence="5">Transcriptional regulator, AraC family</fullName>
    </submittedName>
</protein>
<keyword evidence="1" id="KW-0805">Transcription regulation</keyword>
<dbReference type="InterPro" id="IPR009057">
    <property type="entry name" value="Homeodomain-like_sf"/>
</dbReference>
<dbReference type="CDD" id="cd06999">
    <property type="entry name" value="cupin_HpaA-like_N"/>
    <property type="match status" value="1"/>
</dbReference>
<dbReference type="Pfam" id="PF12833">
    <property type="entry name" value="HTH_18"/>
    <property type="match status" value="1"/>
</dbReference>
<evidence type="ECO:0000259" key="4">
    <source>
        <dbReference type="PROSITE" id="PS01124"/>
    </source>
</evidence>
<dbReference type="RefSeq" id="WP_013926299.1">
    <property type="nucleotide sequence ID" value="NC_015703.1"/>
</dbReference>
<accession>A0A7U3ZGZ1</accession>
<reference evidence="6" key="1">
    <citation type="submission" date="2011-06" db="EMBL/GenBank/DDBJ databases">
        <title>The complete genome of chromosome of Runella slithyformis DSM 19594.</title>
        <authorList>
            <consortium name="US DOE Joint Genome Institute (JGI-PGF)"/>
            <person name="Lucas S."/>
            <person name="Han J."/>
            <person name="Lapidus A."/>
            <person name="Bruce D."/>
            <person name="Goodwin L."/>
            <person name="Pitluck S."/>
            <person name="Peters L."/>
            <person name="Kyrpides N."/>
            <person name="Mavromatis K."/>
            <person name="Ivanova N."/>
            <person name="Ovchinnikova G."/>
            <person name="Zhang X."/>
            <person name="Misra M."/>
            <person name="Detter J.C."/>
            <person name="Tapia R."/>
            <person name="Han C."/>
            <person name="Land M."/>
            <person name="Hauser L."/>
            <person name="Markowitz V."/>
            <person name="Cheng J.-F."/>
            <person name="Hugenholtz P."/>
            <person name="Woyke T."/>
            <person name="Wu D."/>
            <person name="Tindall B."/>
            <person name="Faehrich R."/>
            <person name="Brambilla E."/>
            <person name="Klenk H.-P."/>
            <person name="Eisen J.A."/>
        </authorList>
    </citation>
    <scope>NUCLEOTIDE SEQUENCE [LARGE SCALE GENOMIC DNA]</scope>
    <source>
        <strain evidence="6">ATCC 29530 / DSM 19594 / LMG 11500 / NCIMB 11436 / LSU 4</strain>
    </source>
</reference>
<dbReference type="SMART" id="SM00342">
    <property type="entry name" value="HTH_ARAC"/>
    <property type="match status" value="1"/>
</dbReference>
<evidence type="ECO:0000256" key="1">
    <source>
        <dbReference type="ARBA" id="ARBA00023015"/>
    </source>
</evidence>
<evidence type="ECO:0000313" key="5">
    <source>
        <dbReference type="EMBL" id="AEI46975.1"/>
    </source>
</evidence>
<dbReference type="InterPro" id="IPR018060">
    <property type="entry name" value="HTH_AraC"/>
</dbReference>
<dbReference type="EMBL" id="CP002859">
    <property type="protein sequence ID" value="AEI46975.1"/>
    <property type="molecule type" value="Genomic_DNA"/>
</dbReference>
<dbReference type="InterPro" id="IPR011051">
    <property type="entry name" value="RmlC_Cupin_sf"/>
</dbReference>
<dbReference type="Gene3D" id="2.60.120.10">
    <property type="entry name" value="Jelly Rolls"/>
    <property type="match status" value="1"/>
</dbReference>
<dbReference type="SUPFAM" id="SSF46689">
    <property type="entry name" value="Homeodomain-like"/>
    <property type="match status" value="1"/>
</dbReference>
<dbReference type="KEGG" id="rsi:Runsl_0531"/>
<dbReference type="Pfam" id="PF02311">
    <property type="entry name" value="AraC_binding"/>
    <property type="match status" value="1"/>
</dbReference>
<dbReference type="InterPro" id="IPR014710">
    <property type="entry name" value="RmlC-like_jellyroll"/>
</dbReference>
<dbReference type="SUPFAM" id="SSF51182">
    <property type="entry name" value="RmlC-like cupins"/>
    <property type="match status" value="1"/>
</dbReference>